<keyword evidence="2" id="KW-1185">Reference proteome</keyword>
<dbReference type="Proteomes" id="UP001060170">
    <property type="component" value="Chromosome 7"/>
</dbReference>
<reference evidence="1 2" key="3">
    <citation type="journal article" date="2022" name="Microbiol. Spectr.">
        <title>Folding features and dynamics of 3D genome architecture in plant fungal pathogens.</title>
        <authorList>
            <person name="Xia C."/>
        </authorList>
    </citation>
    <scope>NUCLEOTIDE SEQUENCE [LARGE SCALE GENOMIC DNA]</scope>
    <source>
        <strain evidence="1 2">93-210</strain>
    </source>
</reference>
<organism evidence="1 2">
    <name type="scientific">Puccinia striiformis f. sp. tritici</name>
    <dbReference type="NCBI Taxonomy" id="168172"/>
    <lineage>
        <taxon>Eukaryota</taxon>
        <taxon>Fungi</taxon>
        <taxon>Dikarya</taxon>
        <taxon>Basidiomycota</taxon>
        <taxon>Pucciniomycotina</taxon>
        <taxon>Pucciniomycetes</taxon>
        <taxon>Pucciniales</taxon>
        <taxon>Pucciniaceae</taxon>
        <taxon>Puccinia</taxon>
    </lineage>
</organism>
<comment type="caution">
    <text evidence="1">The sequence shown here is derived from an EMBL/GenBank/DDBJ whole genome shotgun (WGS) entry which is preliminary data.</text>
</comment>
<sequence>MPSISDLPNEVLQLIFETILSKNEPWYPQTSENKWAKPIGESRLVGRRWSDLLTDRLLYQTLAIDNGTRAKQFINHRKASLRLSSSNVRPKCQVLHVGELWTWGARPVEKKSRVSKDNSVVTPPFLEGLIELFHDTIVDLELEFINYFTLPTSSVRAIGRITNLRTLRLCYDKRFASGNVPVGDRRISFHHDIDLLCSLLSGAQGLKCLDMIKFDPPYLEDISEHDLARVQLPNITHLVAGSATSTDVAVSLATALKPTLTMLSYSSFDINGEHFRPVLEILEDTLQGLHITHPILLKPVSHLKFSSLRLLQMSSWKDCRSYCSDLDMLSHAPIEILALSGYIFASHKVPKSPFFPFERLPALKRLVFYGRDSRFTAPECYLKACQEHQVECLYFSGSSLPDLMVSPQSSVFQPGHRNETRKDEVDRAEEAGNARNIIAR</sequence>
<protein>
    <submittedName>
        <fullName evidence="1">Uncharacterized protein</fullName>
    </submittedName>
</protein>
<name>A0ACC0EGC6_9BASI</name>
<proteinExistence type="predicted"/>
<reference evidence="2" key="1">
    <citation type="journal article" date="2018" name="BMC Genomics">
        <title>Genomic insights into host adaptation between the wheat stripe rust pathogen (Puccinia striiformis f. sp. tritici) and the barley stripe rust pathogen (Puccinia striiformis f. sp. hordei).</title>
        <authorList>
            <person name="Xia C."/>
            <person name="Wang M."/>
            <person name="Yin C."/>
            <person name="Cornejo O.E."/>
            <person name="Hulbert S.H."/>
            <person name="Chen X."/>
        </authorList>
    </citation>
    <scope>NUCLEOTIDE SEQUENCE [LARGE SCALE GENOMIC DNA]</scope>
    <source>
        <strain evidence="2">93-210</strain>
    </source>
</reference>
<evidence type="ECO:0000313" key="2">
    <source>
        <dbReference type="Proteomes" id="UP001060170"/>
    </source>
</evidence>
<evidence type="ECO:0000313" key="1">
    <source>
        <dbReference type="EMBL" id="KAI7951839.1"/>
    </source>
</evidence>
<accession>A0ACC0EGC6</accession>
<gene>
    <name evidence="1" type="ORF">MJO28_007523</name>
</gene>
<dbReference type="EMBL" id="CM045871">
    <property type="protein sequence ID" value="KAI7951839.1"/>
    <property type="molecule type" value="Genomic_DNA"/>
</dbReference>
<reference evidence="2" key="2">
    <citation type="journal article" date="2018" name="Mol. Plant Microbe Interact.">
        <title>Genome sequence resources for the wheat stripe rust pathogen (Puccinia striiformis f. sp. tritici) and the barley stripe rust pathogen (Puccinia striiformis f. sp. hordei).</title>
        <authorList>
            <person name="Xia C."/>
            <person name="Wang M."/>
            <person name="Yin C."/>
            <person name="Cornejo O.E."/>
            <person name="Hulbert S.H."/>
            <person name="Chen X."/>
        </authorList>
    </citation>
    <scope>NUCLEOTIDE SEQUENCE [LARGE SCALE GENOMIC DNA]</scope>
    <source>
        <strain evidence="2">93-210</strain>
    </source>
</reference>